<dbReference type="HAMAP" id="MF_01477">
    <property type="entry name" value="Iojap_RsfS"/>
    <property type="match status" value="1"/>
</dbReference>
<sequence>NLLGGKTGAFDIEDLVTLLRHENAMDLCVIECPQESVYVNFMVIVTGKSTRHLKAMASTVQWMFKQRMRKGDRQHVKIEGAKTSDWMAMDLGNIALHLFLEETREMYDLETLWTVGPEHDEKCQEQNSEQEYIAENFFFESDVWHKK</sequence>
<dbReference type="PANTHER" id="PTHR21043:SF0">
    <property type="entry name" value="MITOCHONDRIAL ASSEMBLY OF RIBOSOMAL LARGE SUBUNIT PROTEIN 1"/>
    <property type="match status" value="1"/>
</dbReference>
<dbReference type="InterPro" id="IPR004394">
    <property type="entry name" value="Iojap/RsfS/C7orf30"/>
</dbReference>
<evidence type="ECO:0000256" key="4">
    <source>
        <dbReference type="ARBA" id="ARBA00053669"/>
    </source>
</evidence>
<evidence type="ECO:0000256" key="2">
    <source>
        <dbReference type="ARBA" id="ARBA00010574"/>
    </source>
</evidence>
<evidence type="ECO:0000313" key="8">
    <source>
        <dbReference type="Proteomes" id="UP000014760"/>
    </source>
</evidence>
<dbReference type="OrthoDB" id="21330at2759"/>
<dbReference type="FunCoup" id="R7UX27">
    <property type="interactions" value="549"/>
</dbReference>
<keyword evidence="8" id="KW-1185">Reference proteome</keyword>
<reference evidence="6 8" key="2">
    <citation type="journal article" date="2013" name="Nature">
        <title>Insights into bilaterian evolution from three spiralian genomes.</title>
        <authorList>
            <person name="Simakov O."/>
            <person name="Marletaz F."/>
            <person name="Cho S.J."/>
            <person name="Edsinger-Gonzales E."/>
            <person name="Havlak P."/>
            <person name="Hellsten U."/>
            <person name="Kuo D.H."/>
            <person name="Larsson T."/>
            <person name="Lv J."/>
            <person name="Arendt D."/>
            <person name="Savage R."/>
            <person name="Osoegawa K."/>
            <person name="de Jong P."/>
            <person name="Grimwood J."/>
            <person name="Chapman J.A."/>
            <person name="Shapiro H."/>
            <person name="Aerts A."/>
            <person name="Otillar R.P."/>
            <person name="Terry A.Y."/>
            <person name="Boore J.L."/>
            <person name="Grigoriev I.V."/>
            <person name="Lindberg D.R."/>
            <person name="Seaver E.C."/>
            <person name="Weisblat D.A."/>
            <person name="Putnam N.H."/>
            <person name="Rokhsar D.S."/>
        </authorList>
    </citation>
    <scope>NUCLEOTIDE SEQUENCE</scope>
    <source>
        <strain evidence="6 8">I ESC-2004</strain>
    </source>
</reference>
<feature type="non-terminal residue" evidence="6">
    <location>
        <position position="1"/>
    </location>
</feature>
<gene>
    <name evidence="6" type="ORF">CAPTEDRAFT_114022</name>
</gene>
<name>R7UX27_CAPTE</name>
<dbReference type="PANTHER" id="PTHR21043">
    <property type="entry name" value="IOJAP SUPERFAMILY ORTHOLOG"/>
    <property type="match status" value="1"/>
</dbReference>
<dbReference type="GO" id="GO:0043023">
    <property type="term" value="F:ribosomal large subunit binding"/>
    <property type="evidence" value="ECO:0007669"/>
    <property type="project" value="TreeGrafter"/>
</dbReference>
<dbReference type="InterPro" id="IPR043519">
    <property type="entry name" value="NT_sf"/>
</dbReference>
<dbReference type="EnsemblMetazoa" id="CapteT114022">
    <property type="protein sequence ID" value="CapteP114022"/>
    <property type="gene ID" value="CapteG114022"/>
</dbReference>
<evidence type="ECO:0000313" key="6">
    <source>
        <dbReference type="EMBL" id="ELU10894.1"/>
    </source>
</evidence>
<evidence type="ECO:0000256" key="5">
    <source>
        <dbReference type="ARBA" id="ARBA00073331"/>
    </source>
</evidence>
<reference evidence="7" key="3">
    <citation type="submission" date="2015-06" db="UniProtKB">
        <authorList>
            <consortium name="EnsemblMetazoa"/>
        </authorList>
    </citation>
    <scope>IDENTIFICATION</scope>
</reference>
<dbReference type="EMBL" id="KB297182">
    <property type="protein sequence ID" value="ELU10894.1"/>
    <property type="molecule type" value="Genomic_DNA"/>
</dbReference>
<comment type="subcellular location">
    <subcellularLocation>
        <location evidence="1">Mitochondrion</location>
    </subcellularLocation>
</comment>
<dbReference type="HOGENOM" id="CLU_092688_6_1_1"/>
<proteinExistence type="inferred from homology"/>
<dbReference type="Pfam" id="PF02410">
    <property type="entry name" value="RsfS"/>
    <property type="match status" value="1"/>
</dbReference>
<comment type="similarity">
    <text evidence="2">Belongs to the Iojap/RsfS family.</text>
</comment>
<evidence type="ECO:0000313" key="7">
    <source>
        <dbReference type="EnsemblMetazoa" id="CapteP114022"/>
    </source>
</evidence>
<dbReference type="GO" id="GO:0005739">
    <property type="term" value="C:mitochondrion"/>
    <property type="evidence" value="ECO:0007669"/>
    <property type="project" value="UniProtKB-SubCell"/>
</dbReference>
<dbReference type="GO" id="GO:0090071">
    <property type="term" value="P:negative regulation of ribosome biogenesis"/>
    <property type="evidence" value="ECO:0007669"/>
    <property type="project" value="TreeGrafter"/>
</dbReference>
<dbReference type="FunFam" id="3.30.460.10:FF:000018">
    <property type="entry name" value="Mitochondrial assembly of ribosomal large subunit 1"/>
    <property type="match status" value="1"/>
</dbReference>
<organism evidence="6">
    <name type="scientific">Capitella teleta</name>
    <name type="common">Polychaete worm</name>
    <dbReference type="NCBI Taxonomy" id="283909"/>
    <lineage>
        <taxon>Eukaryota</taxon>
        <taxon>Metazoa</taxon>
        <taxon>Spiralia</taxon>
        <taxon>Lophotrochozoa</taxon>
        <taxon>Annelida</taxon>
        <taxon>Polychaeta</taxon>
        <taxon>Sedentaria</taxon>
        <taxon>Scolecida</taxon>
        <taxon>Capitellidae</taxon>
        <taxon>Capitella</taxon>
    </lineage>
</organism>
<dbReference type="NCBIfam" id="TIGR00090">
    <property type="entry name" value="rsfS_iojap_ybeB"/>
    <property type="match status" value="1"/>
</dbReference>
<dbReference type="GO" id="GO:0017148">
    <property type="term" value="P:negative regulation of translation"/>
    <property type="evidence" value="ECO:0007669"/>
    <property type="project" value="TreeGrafter"/>
</dbReference>
<evidence type="ECO:0000256" key="3">
    <source>
        <dbReference type="ARBA" id="ARBA00023128"/>
    </source>
</evidence>
<protein>
    <recommendedName>
        <fullName evidence="5">Mitochondrial assembly of ribosomal large subunit protein 1</fullName>
    </recommendedName>
</protein>
<dbReference type="Proteomes" id="UP000014760">
    <property type="component" value="Unassembled WGS sequence"/>
</dbReference>
<dbReference type="SUPFAM" id="SSF81301">
    <property type="entry name" value="Nucleotidyltransferase"/>
    <property type="match status" value="1"/>
</dbReference>
<dbReference type="STRING" id="283909.R7UX27"/>
<dbReference type="OMA" id="ENTHEHF"/>
<comment type="function">
    <text evidence="4">Required for normal mitochondrial ribosome function and mitochondrial translation. May play a role in ribosome biogenesis by preventing premature association of the 28S and 39S ribosomal subunits. Interacts with mitochondrial ribosomal protein uL14m (MRPL14), probably blocking formation of intersubunit bridge B8, preventing association of the 28S and 39S ribosomal subunits. Addition to isolated mitochondrial ribosomal subunits partially inhibits translation, probably by interfering with the association of the 28S and 39S ribosomal subunits and the formation of functional ribosomes. May also participate in the assembly and/or regulation of the stability of the large subunit of the mitochondrial ribosome. May function as a ribosomal silencing factor.</text>
</comment>
<dbReference type="EMBL" id="AMQN01005950">
    <property type="status" value="NOT_ANNOTATED_CDS"/>
    <property type="molecule type" value="Genomic_DNA"/>
</dbReference>
<keyword evidence="3" id="KW-0496">Mitochondrion</keyword>
<evidence type="ECO:0000256" key="1">
    <source>
        <dbReference type="ARBA" id="ARBA00004173"/>
    </source>
</evidence>
<dbReference type="AlphaFoldDB" id="R7UX27"/>
<dbReference type="Gene3D" id="3.30.460.10">
    <property type="entry name" value="Beta Polymerase, domain 2"/>
    <property type="match status" value="1"/>
</dbReference>
<accession>R7UX27</accession>
<reference evidence="8" key="1">
    <citation type="submission" date="2012-12" db="EMBL/GenBank/DDBJ databases">
        <authorList>
            <person name="Hellsten U."/>
            <person name="Grimwood J."/>
            <person name="Chapman J.A."/>
            <person name="Shapiro H."/>
            <person name="Aerts A."/>
            <person name="Otillar R.P."/>
            <person name="Terry A.Y."/>
            <person name="Boore J.L."/>
            <person name="Simakov O."/>
            <person name="Marletaz F."/>
            <person name="Cho S.-J."/>
            <person name="Edsinger-Gonzales E."/>
            <person name="Havlak P."/>
            <person name="Kuo D.-H."/>
            <person name="Larsson T."/>
            <person name="Lv J."/>
            <person name="Arendt D."/>
            <person name="Savage R."/>
            <person name="Osoegawa K."/>
            <person name="de Jong P."/>
            <person name="Lindberg D.R."/>
            <person name="Seaver E.C."/>
            <person name="Weisblat D.A."/>
            <person name="Putnam N.H."/>
            <person name="Grigoriev I.V."/>
            <person name="Rokhsar D.S."/>
        </authorList>
    </citation>
    <scope>NUCLEOTIDE SEQUENCE</scope>
    <source>
        <strain evidence="8">I ESC-2004</strain>
    </source>
</reference>